<dbReference type="RefSeq" id="WP_107684232.1">
    <property type="nucleotide sequence ID" value="NZ_JANLFC010000087.1"/>
</dbReference>
<dbReference type="Proteomes" id="UP001204061">
    <property type="component" value="Unassembled WGS sequence"/>
</dbReference>
<dbReference type="Proteomes" id="UP000241986">
    <property type="component" value="Unassembled WGS sequence"/>
</dbReference>
<reference evidence="2" key="2">
    <citation type="submission" date="2022-08" db="EMBL/GenBank/DDBJ databases">
        <title>A global survey of hypervirulent Aeromonas hydrophila identified this emerging pathogen in farmed fish in the lower Mekong River basin.</title>
        <authorList>
            <person name="Xu T."/>
            <person name="Rasmussen-Ivey C.R."/>
            <person name="Moen F.S."/>
            <person name="Fernandez Bravo A."/>
            <person name="Lamy B."/>
            <person name="Beaz-Hidalgo R."/>
            <person name="Khan C.D."/>
            <person name="Castro Escarpulli G."/>
            <person name="Yasin I.S.M."/>
            <person name="Figueras M.J."/>
            <person name="Azzam Sayuti M."/>
            <person name="Karim M.M."/>
            <person name="Alam K.M."/>
            <person name="Le T.T.T."/>
            <person name="Thao N.H.P."/>
            <person name="Addo S."/>
            <person name="Duodu S."/>
            <person name="Ali S."/>
            <person name="Mey S."/>
            <person name="Somony T."/>
            <person name="Liles M.R."/>
        </authorList>
    </citation>
    <scope>NUCLEOTIDE SEQUENCE</scope>
    <source>
        <strain evidence="2">0.14</strain>
    </source>
</reference>
<accession>A0A2T4MZ20</accession>
<name>A0A2T4MZ20_AERVE</name>
<organism evidence="3 4">
    <name type="scientific">Aeromonas veronii</name>
    <dbReference type="NCBI Taxonomy" id="654"/>
    <lineage>
        <taxon>Bacteria</taxon>
        <taxon>Pseudomonadati</taxon>
        <taxon>Pseudomonadota</taxon>
        <taxon>Gammaproteobacteria</taxon>
        <taxon>Aeromonadales</taxon>
        <taxon>Aeromonadaceae</taxon>
        <taxon>Aeromonas</taxon>
    </lineage>
</organism>
<evidence type="ECO:0000313" key="4">
    <source>
        <dbReference type="Proteomes" id="UP000241986"/>
    </source>
</evidence>
<evidence type="ECO:0000313" key="3">
    <source>
        <dbReference type="EMBL" id="PTH79840.1"/>
    </source>
</evidence>
<dbReference type="EMBL" id="JANLFC010000087">
    <property type="protein sequence ID" value="MCR4450906.1"/>
    <property type="molecule type" value="Genomic_DNA"/>
</dbReference>
<dbReference type="AlphaFoldDB" id="A0A2T4MZ20"/>
<proteinExistence type="predicted"/>
<reference evidence="3 4" key="1">
    <citation type="submission" date="2018-03" db="EMBL/GenBank/DDBJ databases">
        <title>Aeromonas veronii whole genome sequencing and analysis.</title>
        <authorList>
            <person name="Xie H."/>
            <person name="Liu T."/>
            <person name="Wang K."/>
        </authorList>
    </citation>
    <scope>NUCLEOTIDE SEQUENCE [LARGE SCALE GENOMIC DNA]</scope>
    <source>
        <strain evidence="3 4">XH.VA.1</strain>
    </source>
</reference>
<evidence type="ECO:0000256" key="1">
    <source>
        <dbReference type="SAM" id="Coils"/>
    </source>
</evidence>
<gene>
    <name evidence="3" type="ORF">DAA48_18205</name>
    <name evidence="2" type="ORF">NS965_21210</name>
</gene>
<comment type="caution">
    <text evidence="3">The sequence shown here is derived from an EMBL/GenBank/DDBJ whole genome shotgun (WGS) entry which is preliminary data.</text>
</comment>
<feature type="coiled-coil region" evidence="1">
    <location>
        <begin position="493"/>
        <end position="520"/>
    </location>
</feature>
<dbReference type="EMBL" id="PZKL01000039">
    <property type="protein sequence ID" value="PTH79840.1"/>
    <property type="molecule type" value="Genomic_DNA"/>
</dbReference>
<evidence type="ECO:0000313" key="2">
    <source>
        <dbReference type="EMBL" id="MCR4450906.1"/>
    </source>
</evidence>
<keyword evidence="1" id="KW-0175">Coiled coil</keyword>
<sequence length="677" mass="77795">MKKARFSAVRVANMTKSSISYLTTNHDGAVTLTNAHDRTILVNIELCLKYLSDFRESGKAATDHQWVKIINSDEPEKHIKLEITPSARLFIKVFQLLVPLKQYREHYKFHPFIETALALKNEYYDVLSVIQSADSHNSIDTFKFINISDFNAAVSTLLGRINTSAHRTNEFNYYRPVFIVIKRKEEKAREIIGKCDHTPYVSVINLLFSHERKYSDTSLQKLDAKFEELSNAVRKLIGKTKRRKSLLSIKGSLVKLQYTKQYGWHAHAAFILDIPKPRFNDALIKRLVKAVVRKRAGVLIDELNQPLEQEKKDKLIKALGKTFEQQKTDTLIERLAKAAVRKRVGVLIEEQSQPLEQKKIDELIEEMNKPLAQEKKDELIEELSKPLDQKIIDELSKGAEQAKIDTLIERLTKIVIRKRVGGLIECVSKTLGQEEIDRLIINITKAVIRKRVIVLSDGLSKGLGQEKIDMLIDELSQPLEQKKIDEIIEGMTKPLEQEKKDKLSKEIDTLNEELSKCGNQEKIDEIIEELTKAIVERVEYRLHRWQIVNVKTVDTLFEVVQQEMAEGTLESVMSIWSSSIDASTLKDKEPHHSIYAHAKVHHPAKSVKKNSLSKMTFFSFNNIFLINGGNLIYPSVESILPLVDLFDSLFLPPCIMQYKDSNKESQRKKKMFINNGW</sequence>
<protein>
    <submittedName>
        <fullName evidence="3">Uncharacterized protein</fullName>
    </submittedName>
</protein>